<feature type="transmembrane region" description="Helical" evidence="1">
    <location>
        <begin position="395"/>
        <end position="413"/>
    </location>
</feature>
<organism evidence="2 3">
    <name type="scientific">Candidatus Falkowbacteria bacterium CG10_big_fil_rev_8_21_14_0_10_37_18</name>
    <dbReference type="NCBI Taxonomy" id="1974562"/>
    <lineage>
        <taxon>Bacteria</taxon>
        <taxon>Candidatus Falkowiibacteriota</taxon>
    </lineage>
</organism>
<keyword evidence="1" id="KW-1133">Transmembrane helix</keyword>
<dbReference type="InterPro" id="IPR036457">
    <property type="entry name" value="PPM-type-like_dom_sf"/>
</dbReference>
<sequence length="751" mass="84121">MYNKIASLILNAAKANGLSDVFVAQPDSLKESLAGKIFVLAEISGKKNDGRKIFDFLTMSLNDNYYNDEKILFRGKIEGLKIENIFEVAVTKTNKDLEDFLVAQKIKINSAATNITIGVIYENKLHFANFGRNRALLVYRHDDDYEIINVETTATDAPLPSNEAEEGGTAKTPKLFSSVVSGEVPVGSYFIFTSEALPEYLSGKDLIDIVTKLPPMTAAEQIKSILTKINTYIPFLGIIIKNTAGVITSEIKEEAEEEASVQRSISSLNYTEQKTEQMLAPTNLFNFSKIFNIVKQLIKNWQPLPPTPPKKYLNAIEKKSPEPLDLGTIKSMNVARSDSFLIKEKIFFKKKSGHILFGIKESLAFIGGLFNFRSWPKIISSLKAWIQSLSSKNRLLFWALGALIFIFVISVSFTNWSHKRQLAIEDFNNRVVAIETQTSDIDAHLLYNDSIGAGKILLEAQAALAALPQDTKEQQATYQRLKELLSANADKVEKIVHVNDLKSVNDLSGLGINNLVFVEPKIYGAGNDFVYELNPNASSSVKTTIEGAKNLSQPIFNEKDSIYYWDNNKISIFNIKTKASNSLSINDVDTLGDIASFKIFTNQNNIYLLSPENNQVYRYARSGSTYGQKTNWLNTGVDISQAKDLAIDGDIYILDNSANVQKFFKGEKQDYQSAKILPIMNNASRLTIGEKYLYFWEADSKRLVVLNKKDGLLINQYQVDSLNDLKDFSIDETNKTAYILSGEKIYKVTLN</sequence>
<name>A0A2H0V9W1_9BACT</name>
<evidence type="ECO:0000313" key="2">
    <source>
        <dbReference type="EMBL" id="PIR95887.1"/>
    </source>
</evidence>
<accession>A0A2H0V9W1</accession>
<keyword evidence="1" id="KW-0472">Membrane</keyword>
<evidence type="ECO:0000256" key="1">
    <source>
        <dbReference type="SAM" id="Phobius"/>
    </source>
</evidence>
<proteinExistence type="predicted"/>
<comment type="caution">
    <text evidence="2">The sequence shown here is derived from an EMBL/GenBank/DDBJ whole genome shotgun (WGS) entry which is preliminary data.</text>
</comment>
<dbReference type="SUPFAM" id="SSF81606">
    <property type="entry name" value="PP2C-like"/>
    <property type="match status" value="1"/>
</dbReference>
<dbReference type="Gene3D" id="2.120.10.30">
    <property type="entry name" value="TolB, C-terminal domain"/>
    <property type="match status" value="1"/>
</dbReference>
<keyword evidence="1" id="KW-0812">Transmembrane</keyword>
<dbReference type="InterPro" id="IPR011042">
    <property type="entry name" value="6-blade_b-propeller_TolB-like"/>
</dbReference>
<dbReference type="Proteomes" id="UP000229972">
    <property type="component" value="Unassembled WGS sequence"/>
</dbReference>
<feature type="transmembrane region" description="Helical" evidence="1">
    <location>
        <begin position="355"/>
        <end position="375"/>
    </location>
</feature>
<reference evidence="3" key="1">
    <citation type="submission" date="2017-09" db="EMBL/GenBank/DDBJ databases">
        <title>Depth-based differentiation of microbial function through sediment-hosted aquifers and enrichment of novel symbionts in the deep terrestrial subsurface.</title>
        <authorList>
            <person name="Probst A.J."/>
            <person name="Ladd B."/>
            <person name="Jarett J.K."/>
            <person name="Geller-Mcgrath D.E."/>
            <person name="Sieber C.M.K."/>
            <person name="Emerson J.B."/>
            <person name="Anantharaman K."/>
            <person name="Thomas B.C."/>
            <person name="Malmstrom R."/>
            <person name="Stieglmeier M."/>
            <person name="Klingl A."/>
            <person name="Woyke T."/>
            <person name="Ryan C.M."/>
            <person name="Banfield J.F."/>
        </authorList>
    </citation>
    <scope>NUCLEOTIDE SEQUENCE [LARGE SCALE GENOMIC DNA]</scope>
</reference>
<dbReference type="AlphaFoldDB" id="A0A2H0V9W1"/>
<dbReference type="SUPFAM" id="SSF63825">
    <property type="entry name" value="YWTD domain"/>
    <property type="match status" value="1"/>
</dbReference>
<protein>
    <submittedName>
        <fullName evidence="2">Uncharacterized protein</fullName>
    </submittedName>
</protein>
<gene>
    <name evidence="2" type="ORF">COT93_00070</name>
</gene>
<evidence type="ECO:0000313" key="3">
    <source>
        <dbReference type="Proteomes" id="UP000229972"/>
    </source>
</evidence>
<dbReference type="EMBL" id="PFAL01000001">
    <property type="protein sequence ID" value="PIR95887.1"/>
    <property type="molecule type" value="Genomic_DNA"/>
</dbReference>